<dbReference type="Proteomes" id="UP000272025">
    <property type="component" value="Unassembled WGS sequence"/>
</dbReference>
<dbReference type="RefSeq" id="XP_028465515.1">
    <property type="nucleotide sequence ID" value="XM_028614365.1"/>
</dbReference>
<dbReference type="AlphaFoldDB" id="A0A3N2PT62"/>
<keyword evidence="3" id="KW-1185">Reference proteome</keyword>
<sequence>MLSHQYGLERSQRFYDTRPSRKALTLQRHRDSCNLSSNSFYSLHEVVIQKQRKEDVAAFTTRNLPIPSLAHTLHASKPPRLWSQVEKAPARNCPSRPARSSPPEDHDRQGSKTRAVPQPVNSSDIYSHDEAFRDKQRMVNRNLVGASRRDALWTSMLRFDTANA</sequence>
<dbReference type="EMBL" id="ML119057">
    <property type="protein sequence ID" value="ROT37709.1"/>
    <property type="molecule type" value="Genomic_DNA"/>
</dbReference>
<evidence type="ECO:0000256" key="1">
    <source>
        <dbReference type="SAM" id="MobiDB-lite"/>
    </source>
</evidence>
<gene>
    <name evidence="2" type="ORF">SODALDRAFT_361441</name>
</gene>
<protein>
    <submittedName>
        <fullName evidence="2">Uncharacterized protein</fullName>
    </submittedName>
</protein>
<organism evidence="2 3">
    <name type="scientific">Sodiomyces alkalinus (strain CBS 110278 / VKM F-3762 / F11)</name>
    <name type="common">Alkaliphilic filamentous fungus</name>
    <dbReference type="NCBI Taxonomy" id="1314773"/>
    <lineage>
        <taxon>Eukaryota</taxon>
        <taxon>Fungi</taxon>
        <taxon>Dikarya</taxon>
        <taxon>Ascomycota</taxon>
        <taxon>Pezizomycotina</taxon>
        <taxon>Sordariomycetes</taxon>
        <taxon>Hypocreomycetidae</taxon>
        <taxon>Glomerellales</taxon>
        <taxon>Plectosphaerellaceae</taxon>
        <taxon>Sodiomyces</taxon>
    </lineage>
</organism>
<accession>A0A3N2PT62</accession>
<evidence type="ECO:0000313" key="3">
    <source>
        <dbReference type="Proteomes" id="UP000272025"/>
    </source>
</evidence>
<dbReference type="GeneID" id="39582843"/>
<evidence type="ECO:0000313" key="2">
    <source>
        <dbReference type="EMBL" id="ROT37709.1"/>
    </source>
</evidence>
<proteinExistence type="predicted"/>
<reference evidence="2 3" key="1">
    <citation type="journal article" date="2018" name="Mol. Ecol.">
        <title>The obligate alkalophilic soda-lake fungus Sodiomyces alkalinus has shifted to a protein diet.</title>
        <authorList>
            <person name="Grum-Grzhimaylo A.A."/>
            <person name="Falkoski D.L."/>
            <person name="van den Heuvel J."/>
            <person name="Valero-Jimenez C.A."/>
            <person name="Min B."/>
            <person name="Choi I.G."/>
            <person name="Lipzen A."/>
            <person name="Daum C.G."/>
            <person name="Aanen D.K."/>
            <person name="Tsang A."/>
            <person name="Henrissat B."/>
            <person name="Bilanenko E.N."/>
            <person name="de Vries R.P."/>
            <person name="van Kan J.A.L."/>
            <person name="Grigoriev I.V."/>
            <person name="Debets A.J.M."/>
        </authorList>
    </citation>
    <scope>NUCLEOTIDE SEQUENCE [LARGE SCALE GENOMIC DNA]</scope>
    <source>
        <strain evidence="2 3">F11</strain>
    </source>
</reference>
<feature type="region of interest" description="Disordered" evidence="1">
    <location>
        <begin position="67"/>
        <end position="129"/>
    </location>
</feature>
<name>A0A3N2PT62_SODAK</name>